<name>A0A2W1FGU2_9PLEO</name>
<feature type="compositionally biased region" description="Polar residues" evidence="1">
    <location>
        <begin position="342"/>
        <end position="351"/>
    </location>
</feature>
<evidence type="ECO:0000256" key="1">
    <source>
        <dbReference type="SAM" id="MobiDB-lite"/>
    </source>
</evidence>
<feature type="region of interest" description="Disordered" evidence="1">
    <location>
        <begin position="454"/>
        <end position="504"/>
    </location>
</feature>
<feature type="region of interest" description="Disordered" evidence="1">
    <location>
        <begin position="402"/>
        <end position="424"/>
    </location>
</feature>
<accession>A0A2W1FGU2</accession>
<keyword evidence="2" id="KW-0378">Hydrolase</keyword>
<dbReference type="Gene3D" id="3.30.420.10">
    <property type="entry name" value="Ribonuclease H-like superfamily/Ribonuclease H"/>
    <property type="match status" value="1"/>
</dbReference>
<feature type="compositionally biased region" description="Basic and acidic residues" evidence="1">
    <location>
        <begin position="483"/>
        <end position="497"/>
    </location>
</feature>
<dbReference type="InterPro" id="IPR012337">
    <property type="entry name" value="RNaseH-like_sf"/>
</dbReference>
<keyword evidence="2" id="KW-0547">Nucleotide-binding</keyword>
<sequence>MQKRKPEASCLQTSGFSSSSRLLDLQEFLSPVVSSDFNEGKTKVFYSCSKRDSELAARHFLTRLLPIVAFDMQWAEDDCSKEALQKKVGLIQIATEDKVALFHLGIHPGKTSQDIIAPSLKRLIEDPKIAKVGIDIWNGHSSRLNRWFGLNPKGIVECSHLYRLVKFGRSEPKLVTTQPVSFEDQILDQLGLILGTGNSQCSFLGGTLKREEKDRAARKAYVINRLYRAMDKKRSDMRPSPPMPIYAECYPDGKMSSDDPVLLDAGNGTTTTAERFFYKNLATSSLIRKISSSSHSPFDAFDDDLSTATSRTEPNTNKSSDPFSLKYPDYNLLPRGGRTFSMDRNQPTTVTKPDPTFPPDRDSTPAFSHNEPTLNIKKFISTPPVVRAIVPAAYRNDRFSRTKKVDSDPFPDLEPSPASSHYERTVKSTKYPTTFPPPVEPVPSFQRVLRIRNAPPIPEPVPSSSAEERHFKVKHVTSTPPPRLREAPSHNTDERIFKKTSPLG</sequence>
<dbReference type="GO" id="GO:0004527">
    <property type="term" value="F:exonuclease activity"/>
    <property type="evidence" value="ECO:0007669"/>
    <property type="project" value="UniProtKB-KW"/>
</dbReference>
<dbReference type="Proteomes" id="UP000249757">
    <property type="component" value="Unassembled WGS sequence"/>
</dbReference>
<keyword evidence="2" id="KW-0347">Helicase</keyword>
<protein>
    <submittedName>
        <fullName evidence="2">35 exonuclease helicase</fullName>
    </submittedName>
</protein>
<keyword evidence="2" id="KW-0540">Nuclease</keyword>
<dbReference type="InterPro" id="IPR036397">
    <property type="entry name" value="RNaseH_sf"/>
</dbReference>
<dbReference type="SUPFAM" id="SSF53098">
    <property type="entry name" value="Ribonuclease H-like"/>
    <property type="match status" value="1"/>
</dbReference>
<feature type="region of interest" description="Disordered" evidence="1">
    <location>
        <begin position="305"/>
        <end position="370"/>
    </location>
</feature>
<dbReference type="GO" id="GO:0004386">
    <property type="term" value="F:helicase activity"/>
    <property type="evidence" value="ECO:0007669"/>
    <property type="project" value="UniProtKB-KW"/>
</dbReference>
<gene>
    <name evidence="2" type="ORF">Ptr86124_009293</name>
</gene>
<dbReference type="EMBL" id="NRDI02000013">
    <property type="protein sequence ID" value="KAI1511649.1"/>
    <property type="molecule type" value="Genomic_DNA"/>
</dbReference>
<proteinExistence type="predicted"/>
<comment type="caution">
    <text evidence="2">The sequence shown here is derived from an EMBL/GenBank/DDBJ whole genome shotgun (WGS) entry which is preliminary data.</text>
</comment>
<keyword evidence="2" id="KW-0269">Exonuclease</keyword>
<dbReference type="GO" id="GO:0003676">
    <property type="term" value="F:nucleic acid binding"/>
    <property type="evidence" value="ECO:0007669"/>
    <property type="project" value="InterPro"/>
</dbReference>
<feature type="compositionally biased region" description="Polar residues" evidence="1">
    <location>
        <begin position="306"/>
        <end position="322"/>
    </location>
</feature>
<keyword evidence="2" id="KW-0067">ATP-binding</keyword>
<dbReference type="AlphaFoldDB" id="A0A2W1FGU2"/>
<keyword evidence="3" id="KW-1185">Reference proteome</keyword>
<reference evidence="3" key="1">
    <citation type="journal article" date="2022" name="Microb. Genom.">
        <title>A global pangenome for the wheat fungal pathogen Pyrenophora tritici-repentis and prediction of effector protein structural homology.</title>
        <authorList>
            <person name="Moolhuijzen P.M."/>
            <person name="See P.T."/>
            <person name="Shi G."/>
            <person name="Powell H.R."/>
            <person name="Cockram J."/>
            <person name="Jorgensen L.N."/>
            <person name="Benslimane H."/>
            <person name="Strelkov S.E."/>
            <person name="Turner J."/>
            <person name="Liu Z."/>
            <person name="Moffat C.S."/>
        </authorList>
    </citation>
    <scope>NUCLEOTIDE SEQUENCE [LARGE SCALE GENOMIC DNA]</scope>
</reference>
<evidence type="ECO:0000313" key="2">
    <source>
        <dbReference type="EMBL" id="KAI1511649.1"/>
    </source>
</evidence>
<evidence type="ECO:0000313" key="3">
    <source>
        <dbReference type="Proteomes" id="UP000249757"/>
    </source>
</evidence>
<organism evidence="2 3">
    <name type="scientific">Pyrenophora tritici-repentis</name>
    <dbReference type="NCBI Taxonomy" id="45151"/>
    <lineage>
        <taxon>Eukaryota</taxon>
        <taxon>Fungi</taxon>
        <taxon>Dikarya</taxon>
        <taxon>Ascomycota</taxon>
        <taxon>Pezizomycotina</taxon>
        <taxon>Dothideomycetes</taxon>
        <taxon>Pleosporomycetidae</taxon>
        <taxon>Pleosporales</taxon>
        <taxon>Pleosporineae</taxon>
        <taxon>Pleosporaceae</taxon>
        <taxon>Pyrenophora</taxon>
    </lineage>
</organism>
<dbReference type="OrthoDB" id="1920326at2759"/>